<dbReference type="PANTHER" id="PTHR43711">
    <property type="entry name" value="TWO-COMPONENT HISTIDINE KINASE"/>
    <property type="match status" value="1"/>
</dbReference>
<evidence type="ECO:0000256" key="1">
    <source>
        <dbReference type="ARBA" id="ARBA00000085"/>
    </source>
</evidence>
<evidence type="ECO:0000256" key="5">
    <source>
        <dbReference type="ARBA" id="ARBA00022777"/>
    </source>
</evidence>
<dbReference type="SUPFAM" id="SSF47384">
    <property type="entry name" value="Homodimeric domain of signal transducing histidine kinase"/>
    <property type="match status" value="1"/>
</dbReference>
<dbReference type="Pfam" id="PF00512">
    <property type="entry name" value="HisKA"/>
    <property type="match status" value="1"/>
</dbReference>
<dbReference type="InterPro" id="IPR003594">
    <property type="entry name" value="HATPase_dom"/>
</dbReference>
<dbReference type="PANTHER" id="PTHR43711:SF26">
    <property type="entry name" value="SENSOR HISTIDINE KINASE RCSC"/>
    <property type="match status" value="1"/>
</dbReference>
<comment type="catalytic activity">
    <reaction evidence="1">
        <text>ATP + protein L-histidine = ADP + protein N-phospho-L-histidine.</text>
        <dbReference type="EC" id="2.7.13.3"/>
    </reaction>
</comment>
<dbReference type="CDD" id="cd00075">
    <property type="entry name" value="HATPase"/>
    <property type="match status" value="1"/>
</dbReference>
<evidence type="ECO:0000256" key="2">
    <source>
        <dbReference type="ARBA" id="ARBA00012438"/>
    </source>
</evidence>
<keyword evidence="6" id="KW-0902">Two-component regulatory system</keyword>
<dbReference type="SMART" id="SM00387">
    <property type="entry name" value="HATPase_c"/>
    <property type="match status" value="1"/>
</dbReference>
<name>A0AAW4WFW1_9FIRM</name>
<keyword evidence="8" id="KW-1133">Transmembrane helix</keyword>
<keyword evidence="7" id="KW-0175">Coiled coil</keyword>
<feature type="coiled-coil region" evidence="7">
    <location>
        <begin position="80"/>
        <end position="114"/>
    </location>
</feature>
<evidence type="ECO:0000256" key="8">
    <source>
        <dbReference type="SAM" id="Phobius"/>
    </source>
</evidence>
<evidence type="ECO:0000256" key="6">
    <source>
        <dbReference type="ARBA" id="ARBA00023012"/>
    </source>
</evidence>
<dbReference type="PRINTS" id="PR00344">
    <property type="entry name" value="BCTRLSENSOR"/>
</dbReference>
<dbReference type="PROSITE" id="PS50109">
    <property type="entry name" value="HIS_KIN"/>
    <property type="match status" value="1"/>
</dbReference>
<dbReference type="SUPFAM" id="SSF55874">
    <property type="entry name" value="ATPase domain of HSP90 chaperone/DNA topoisomerase II/histidine kinase"/>
    <property type="match status" value="1"/>
</dbReference>
<dbReference type="EC" id="2.7.13.3" evidence="2"/>
<evidence type="ECO:0000256" key="4">
    <source>
        <dbReference type="ARBA" id="ARBA00022679"/>
    </source>
</evidence>
<protein>
    <recommendedName>
        <fullName evidence="2">histidine kinase</fullName>
        <ecNumber evidence="2">2.7.13.3</ecNumber>
    </recommendedName>
</protein>
<accession>A0AAW4WFW1</accession>
<dbReference type="Pfam" id="PF02518">
    <property type="entry name" value="HATPase_c"/>
    <property type="match status" value="1"/>
</dbReference>
<organism evidence="10 11">
    <name type="scientific">Roseburia amylophila</name>
    <dbReference type="NCBI Taxonomy" id="2981794"/>
    <lineage>
        <taxon>Bacteria</taxon>
        <taxon>Bacillati</taxon>
        <taxon>Bacillota</taxon>
        <taxon>Clostridia</taxon>
        <taxon>Lachnospirales</taxon>
        <taxon>Lachnospiraceae</taxon>
        <taxon>Roseburia</taxon>
    </lineage>
</organism>
<evidence type="ECO:0000313" key="10">
    <source>
        <dbReference type="EMBL" id="MCC2241630.1"/>
    </source>
</evidence>
<dbReference type="InterPro" id="IPR004358">
    <property type="entry name" value="Sig_transdc_His_kin-like_C"/>
</dbReference>
<dbReference type="InterPro" id="IPR003661">
    <property type="entry name" value="HisK_dim/P_dom"/>
</dbReference>
<keyword evidence="8" id="KW-0472">Membrane</keyword>
<keyword evidence="5 10" id="KW-0418">Kinase</keyword>
<dbReference type="EMBL" id="JAJEQW010000003">
    <property type="protein sequence ID" value="MCC2241630.1"/>
    <property type="molecule type" value="Genomic_DNA"/>
</dbReference>
<dbReference type="AlphaFoldDB" id="A0AAW4WFW1"/>
<comment type="caution">
    <text evidence="10">The sequence shown here is derived from an EMBL/GenBank/DDBJ whole genome shotgun (WGS) entry which is preliminary data.</text>
</comment>
<dbReference type="RefSeq" id="WP_227709807.1">
    <property type="nucleotide sequence ID" value="NZ_JAJEQW010000003.1"/>
</dbReference>
<dbReference type="InterPro" id="IPR005467">
    <property type="entry name" value="His_kinase_dom"/>
</dbReference>
<reference evidence="10" key="1">
    <citation type="submission" date="2021-10" db="EMBL/GenBank/DDBJ databases">
        <title>Anaerobic single-cell dispensing facilitates the cultivation of human gut bacteria.</title>
        <authorList>
            <person name="Afrizal A."/>
        </authorList>
    </citation>
    <scope>NUCLEOTIDE SEQUENCE</scope>
    <source>
        <strain evidence="10">CLA-AA-H204</strain>
    </source>
</reference>
<evidence type="ECO:0000259" key="9">
    <source>
        <dbReference type="PROSITE" id="PS50109"/>
    </source>
</evidence>
<feature type="domain" description="Histidine kinase" evidence="9">
    <location>
        <begin position="121"/>
        <end position="334"/>
    </location>
</feature>
<proteinExistence type="predicted"/>
<dbReference type="CDD" id="cd00082">
    <property type="entry name" value="HisKA"/>
    <property type="match status" value="1"/>
</dbReference>
<dbReference type="SMART" id="SM00388">
    <property type="entry name" value="HisKA"/>
    <property type="match status" value="1"/>
</dbReference>
<feature type="transmembrane region" description="Helical" evidence="8">
    <location>
        <begin position="12"/>
        <end position="30"/>
    </location>
</feature>
<dbReference type="InterPro" id="IPR036890">
    <property type="entry name" value="HATPase_C_sf"/>
</dbReference>
<dbReference type="InterPro" id="IPR036097">
    <property type="entry name" value="HisK_dim/P_sf"/>
</dbReference>
<gene>
    <name evidence="10" type="ORF">LKD47_04815</name>
</gene>
<sequence>MKFLRNPEIKKCLFLQLLVCFIFAGIGFYFDTICGVIILFASLIFILIFIIFTRKRYRKVESLSQQLDAMLHSNSSGDFSDYMEGELAILQNELAKLTRRLAEQNQALENDKKYLADAMADISHQLRSPLTSIRLLLTLLKEPALSDEKRKESLRELSMLIDRMDWLIETLLKLSSMDAGTITFHQTETSAKELLSTAAAPLLIPLELRDIQYHETIEPKDFSFSTDLRWTAEALGNILKNCMEHTPSGGRIDVMVTDNPIYVSIVIEDNGSGFLLEDIPHLFERFYKGKNATGQSIGIGLSLSRMIVSKENGTLKAENRKEGGARFILKFYKK</sequence>
<dbReference type="Gene3D" id="1.10.287.130">
    <property type="match status" value="1"/>
</dbReference>
<dbReference type="GO" id="GO:0000155">
    <property type="term" value="F:phosphorelay sensor kinase activity"/>
    <property type="evidence" value="ECO:0007669"/>
    <property type="project" value="InterPro"/>
</dbReference>
<dbReference type="Gene3D" id="3.30.565.10">
    <property type="entry name" value="Histidine kinase-like ATPase, C-terminal domain"/>
    <property type="match status" value="1"/>
</dbReference>
<evidence type="ECO:0000313" key="11">
    <source>
        <dbReference type="Proteomes" id="UP001198893"/>
    </source>
</evidence>
<dbReference type="InterPro" id="IPR050736">
    <property type="entry name" value="Sensor_HK_Regulatory"/>
</dbReference>
<evidence type="ECO:0000256" key="7">
    <source>
        <dbReference type="SAM" id="Coils"/>
    </source>
</evidence>
<keyword evidence="4" id="KW-0808">Transferase</keyword>
<evidence type="ECO:0000256" key="3">
    <source>
        <dbReference type="ARBA" id="ARBA00022553"/>
    </source>
</evidence>
<dbReference type="Proteomes" id="UP001198893">
    <property type="component" value="Unassembled WGS sequence"/>
</dbReference>
<keyword evidence="8" id="KW-0812">Transmembrane</keyword>
<keyword evidence="3" id="KW-0597">Phosphoprotein</keyword>
<feature type="transmembrane region" description="Helical" evidence="8">
    <location>
        <begin position="36"/>
        <end position="53"/>
    </location>
</feature>